<evidence type="ECO:0000259" key="2">
    <source>
        <dbReference type="Pfam" id="PF23572"/>
    </source>
</evidence>
<dbReference type="RefSeq" id="WP_231326180.1">
    <property type="nucleotide sequence ID" value="NZ_CP088156.1"/>
</dbReference>
<protein>
    <submittedName>
        <fullName evidence="3">GH3 auxin-responsive promoter family protein</fullName>
    </submittedName>
</protein>
<name>A0ABY3RIZ2_9BRAD</name>
<dbReference type="Proteomes" id="UP001431010">
    <property type="component" value="Chromosome"/>
</dbReference>
<sequence length="553" mass="61683">MARFCAQSEAALDRQRLICQSPHATVGTVFHDVLRELTGTAFEREHALAGVCSFDEFRRAVPIRSYGQLRGYIDRQLSRERKVLTRDDPYAFLKTSGTTGQEKLVPTTRHWRLAYRGPALYAQWGLYFRLLRLDTPKVENVLDLSWEPQTARQSIQGFPVYSITQRPEPLGESDWLPPWYGAPWFSCESDPDGYAERLYQRLRMQAFCDVRLIVSVNPSKIIMLAETLRQFATRLIRDVRGSASAPGGQDLARRLEGQLKLRGGELLLSDLWPNLSLIVCWNSASAQLYENWLDRLIPDATRLPFSTTGTEGIVTLPVDMHRSAGPLAVTQGLYEFVPVDDILENVAPSESAETLTFEELEFGRCYRLVMTQANGLYRYDVGDVYRVVGWVGAVPRLEFVGRSGACSSFTGEKLTEADVFSAVSRTIESGSAETPNFCCFPVWGTPPHYAVALEWSPKLELMQATLATRIDAALGRVNLEYGDKLSSGRLAPLTIVKLVPGAFTRLAEHRISGGVASAQVKHHWLQRDASGLKILRDIGMLLDGAGSFIPSST</sequence>
<keyword evidence="4" id="KW-1185">Reference proteome</keyword>
<accession>A0ABY3RIZ2</accession>
<gene>
    <name evidence="3" type="ORF">LQG66_10660</name>
</gene>
<dbReference type="PANTHER" id="PTHR31901:SF9">
    <property type="entry name" value="GH3 DOMAIN-CONTAINING PROTEIN"/>
    <property type="match status" value="1"/>
</dbReference>
<feature type="domain" description="GH3 C-terminal" evidence="2">
    <location>
        <begin position="418"/>
        <end position="528"/>
    </location>
</feature>
<feature type="domain" description="GH3 middle" evidence="1">
    <location>
        <begin position="327"/>
        <end position="402"/>
    </location>
</feature>
<dbReference type="InterPro" id="IPR055378">
    <property type="entry name" value="GH3_C"/>
</dbReference>
<dbReference type="InterPro" id="IPR055377">
    <property type="entry name" value="GH3_M"/>
</dbReference>
<proteinExistence type="predicted"/>
<evidence type="ECO:0000259" key="1">
    <source>
        <dbReference type="Pfam" id="PF23571"/>
    </source>
</evidence>
<dbReference type="Pfam" id="PF03321">
    <property type="entry name" value="GH3"/>
    <property type="match status" value="1"/>
</dbReference>
<dbReference type="Pfam" id="PF23571">
    <property type="entry name" value="GH3_M"/>
    <property type="match status" value="1"/>
</dbReference>
<dbReference type="EMBL" id="CP088156">
    <property type="protein sequence ID" value="UFZ06723.1"/>
    <property type="molecule type" value="Genomic_DNA"/>
</dbReference>
<dbReference type="Pfam" id="PF23572">
    <property type="entry name" value="GH3_C"/>
    <property type="match status" value="1"/>
</dbReference>
<dbReference type="InterPro" id="IPR004993">
    <property type="entry name" value="GH3"/>
</dbReference>
<organism evidence="3 4">
    <name type="scientific">Bradyrhizobium ontarionense</name>
    <dbReference type="NCBI Taxonomy" id="2898149"/>
    <lineage>
        <taxon>Bacteria</taxon>
        <taxon>Pseudomonadati</taxon>
        <taxon>Pseudomonadota</taxon>
        <taxon>Alphaproteobacteria</taxon>
        <taxon>Hyphomicrobiales</taxon>
        <taxon>Nitrobacteraceae</taxon>
        <taxon>Bradyrhizobium</taxon>
    </lineage>
</organism>
<evidence type="ECO:0000313" key="3">
    <source>
        <dbReference type="EMBL" id="UFZ06723.1"/>
    </source>
</evidence>
<evidence type="ECO:0000313" key="4">
    <source>
        <dbReference type="Proteomes" id="UP001431010"/>
    </source>
</evidence>
<dbReference type="PANTHER" id="PTHR31901">
    <property type="entry name" value="GH3 DOMAIN-CONTAINING PROTEIN"/>
    <property type="match status" value="1"/>
</dbReference>
<reference evidence="3" key="1">
    <citation type="journal article" date="2024" name="Antonie Van Leeuwenhoek">
        <title>Bradyrhizobium ontarionense sp. nov., a novel bacterial symbiont isolated from Aeschynomene indica (Indian jointvetch), harbours photosynthesis, nitrogen fixation and nitrous oxide (N2O) reductase genes.</title>
        <authorList>
            <person name="Bromfield E.S.P."/>
            <person name="Cloutier S."/>
        </authorList>
    </citation>
    <scope>NUCLEOTIDE SEQUENCE</scope>
    <source>
        <strain evidence="3">A19</strain>
    </source>
</reference>